<evidence type="ECO:0000259" key="22">
    <source>
        <dbReference type="Pfam" id="PF04567"/>
    </source>
</evidence>
<dbReference type="OMA" id="CYDRNDS"/>
<evidence type="ECO:0000256" key="14">
    <source>
        <dbReference type="RuleBase" id="RU363031"/>
    </source>
</evidence>
<dbReference type="InterPro" id="IPR007121">
    <property type="entry name" value="RNA_pol_bsu_CS"/>
</dbReference>
<dbReference type="EMBL" id="PVEM01000002">
    <property type="protein sequence ID" value="PTD11187.1"/>
    <property type="molecule type" value="Genomic_DNA"/>
</dbReference>
<dbReference type="EC" id="2.7.7.6" evidence="14"/>
<comment type="subunit">
    <text evidence="3">Component of the RNA polymerase II (Pol II) complex consisting of 12 subunits.</text>
</comment>
<evidence type="ECO:0000259" key="21">
    <source>
        <dbReference type="Pfam" id="PF04566"/>
    </source>
</evidence>
<sequence length="1246" mass="141295">MDDSYENDSDYDYGYDEGITPEDCWTVISSFFETKGLASQQTDSFDEFTQRTVQDLVNEYADISLDQQNPPRLMDETDGTVASLLPYECRDRNLTYSSPAYIKITKKVSVAYDKEIPLHEMDEEQQAEYKRTGEHPTKLHWEVEEDGDSMKEGQPNMIFVGKMPIMVKSKICHLSQHTDEELFTLNECPYDQGGYFVINGSEKVLIAQERSAANIVQVFKKAQPSPFTYTAEIRSALEKGSRLISSLMMKILGKGDSARGGFGQTIQTSLPFVKSDLPVAIVFRALGVVSDEDILNHICYDRNDSQMLEMLRPCIEEAFCVQDREVALDFIGKRGNRDQASLGREKRVRVAKDILQKETLPHISQSEGSETRKAFFLGYMVHKLLQCALGRREPDDRDHFGKKRLDLAGPLLAKLFRGIIRRMNQELSNYLKRCVESNRNFNLNVAIKPGTLSNGLKYSLATGNWGDQKKAASSTAGVSQVLNRYTFASTLSHLRRTNTPIGRDGKLAKPRQLHNTHWGLVCPAETPEGQACGLVKNLSLMCYVSVGSPGEPLIDFMVSRGMEVVEEYEPTRYPHATKVFVNGSWVGVHPEPRALVNSVLETRRKSYLQFEVSLVRDIRDREFKIFSDAGRVMRPVFTVQQEDDYETGLTKGQLVLTKDLVNKIAQEQAEPPSDPSERIGWQGLIRSGAVEYIDAEEEETAMICMTPEDLEIYREQKRDEVNLTEEEKQAKLEAEKREQEEERNKRLKTKVNPTTHMYTHCEIHPSMILGICASIIPFPDHNQSPRNTYQSAMGKQAMGFFLTNYSRRMDTMANILYYPQKPLATTRSMEFLKFRELPAGQNAIVAIACYSGYNQEDSVIMNQSSIDRGLFRSLFFRSYSDQEKKVGLNYTEIFEKPFQQTTLRMKHGTYDKLDEDGIVAPGVRVSGEDIIIGKTAPIDQENQDLGTRTQTHQRRDISTPLRSTENGIVDQVILTVNADNVKYVKVRVRTTKIPQIGDKFASRHGQKGTIGVTYRQEDMPFSREGLTPDIIINPHAIPSRMTIAHLIECLLSKVSTLEGMEGDATPFTDVTVDSVSDILRKHGYQSRGFEVMYNGHTGRKLRAQVFFGPTYYQRLRHMVDDKIHARARGPVQIMTRQPVEGRARDGGLRFGEMERDCMIAHGAAAFLKERLFEVSDAFRVHVCEICGLMTPIANLSKQSFECRPCKNKTKIAQIHIPYAAKLLFQELQAMNIAARMFTNRSGVSIR</sequence>
<dbReference type="Gene3D" id="2.40.50.150">
    <property type="match status" value="1"/>
</dbReference>
<evidence type="ECO:0000256" key="1">
    <source>
        <dbReference type="ARBA" id="ARBA00004123"/>
    </source>
</evidence>
<evidence type="ECO:0000313" key="23">
    <source>
        <dbReference type="EMBL" id="PTD11187.1"/>
    </source>
</evidence>
<dbReference type="InterPro" id="IPR037034">
    <property type="entry name" value="RNA_pol_Rpb2_2_sf"/>
</dbReference>
<keyword evidence="10" id="KW-0460">Magnesium</keyword>
<feature type="domain" description="RNA polymerase Rpb2" evidence="22">
    <location>
        <begin position="681"/>
        <end position="765"/>
    </location>
</feature>
<comment type="function">
    <text evidence="14">DNA-dependent RNA polymerase catalyzes the transcription of DNA into RNA using the four ribonucleoside triphosphates as substrates.</text>
</comment>
<dbReference type="Pfam" id="PF04561">
    <property type="entry name" value="RNA_pol_Rpb2_2"/>
    <property type="match status" value="1"/>
</dbReference>
<dbReference type="Gene3D" id="2.40.270.10">
    <property type="entry name" value="DNA-directed RNA polymerase, subunit 2, domain 6"/>
    <property type="match status" value="1"/>
</dbReference>
<dbReference type="GO" id="GO:0006351">
    <property type="term" value="P:DNA-templated transcription"/>
    <property type="evidence" value="ECO:0007669"/>
    <property type="project" value="InterPro"/>
</dbReference>
<dbReference type="FunFam" id="2.40.50.150:FF:000002">
    <property type="entry name" value="DNA-directed RNA polymerase subunit beta"/>
    <property type="match status" value="1"/>
</dbReference>
<dbReference type="FunFam" id="2.40.270.10:FF:000006">
    <property type="entry name" value="DNA-directed RNA polymerase subunit beta"/>
    <property type="match status" value="1"/>
</dbReference>
<keyword evidence="9" id="KW-0862">Zinc</keyword>
<evidence type="ECO:0000256" key="4">
    <source>
        <dbReference type="ARBA" id="ARBA00022478"/>
    </source>
</evidence>
<comment type="similarity">
    <text evidence="2 13">Belongs to the RNA polymerase beta chain family.</text>
</comment>
<evidence type="ECO:0000256" key="12">
    <source>
        <dbReference type="ARBA" id="ARBA00023242"/>
    </source>
</evidence>
<evidence type="ECO:0000313" key="24">
    <source>
        <dbReference type="Proteomes" id="UP000241587"/>
    </source>
</evidence>
<evidence type="ECO:0000256" key="8">
    <source>
        <dbReference type="ARBA" id="ARBA00022771"/>
    </source>
</evidence>
<dbReference type="Proteomes" id="UP000241587">
    <property type="component" value="Unassembled WGS sequence"/>
</dbReference>
<dbReference type="Pfam" id="PF00562">
    <property type="entry name" value="RNA_pol_Rpb2_6"/>
    <property type="match status" value="1"/>
</dbReference>
<organism evidence="23 24">
    <name type="scientific">Fusarium culmorum</name>
    <dbReference type="NCBI Taxonomy" id="5516"/>
    <lineage>
        <taxon>Eukaryota</taxon>
        <taxon>Fungi</taxon>
        <taxon>Dikarya</taxon>
        <taxon>Ascomycota</taxon>
        <taxon>Pezizomycotina</taxon>
        <taxon>Sordariomycetes</taxon>
        <taxon>Hypocreomycetidae</taxon>
        <taxon>Hypocreales</taxon>
        <taxon>Nectriaceae</taxon>
        <taxon>Fusarium</taxon>
    </lineage>
</organism>
<evidence type="ECO:0000259" key="19">
    <source>
        <dbReference type="Pfam" id="PF04563"/>
    </source>
</evidence>
<evidence type="ECO:0000256" key="11">
    <source>
        <dbReference type="ARBA" id="ARBA00023163"/>
    </source>
</evidence>
<dbReference type="Gene3D" id="3.90.1800.10">
    <property type="entry name" value="RNA polymerase alpha subunit dimerisation domain"/>
    <property type="match status" value="1"/>
</dbReference>
<dbReference type="GO" id="GO:0003899">
    <property type="term" value="F:DNA-directed RNA polymerase activity"/>
    <property type="evidence" value="ECO:0007669"/>
    <property type="project" value="UniProtKB-EC"/>
</dbReference>
<keyword evidence="4 14" id="KW-0240">DNA-directed RNA polymerase</keyword>
<feature type="domain" description="RNA polymerase Rpb2" evidence="18">
    <location>
        <begin position="262"/>
        <end position="406"/>
    </location>
</feature>
<dbReference type="GO" id="GO:0000428">
    <property type="term" value="C:DNA-directed RNA polymerase complex"/>
    <property type="evidence" value="ECO:0007669"/>
    <property type="project" value="UniProtKB-KW"/>
</dbReference>
<dbReference type="Pfam" id="PF04563">
    <property type="entry name" value="RNA_pol_Rpb2_1"/>
    <property type="match status" value="1"/>
</dbReference>
<feature type="domain" description="DNA-directed RNA polymerase subunit 2 hybrid-binding" evidence="16">
    <location>
        <begin position="772"/>
        <end position="1144"/>
    </location>
</feature>
<evidence type="ECO:0000256" key="2">
    <source>
        <dbReference type="ARBA" id="ARBA00006835"/>
    </source>
</evidence>
<evidence type="ECO:0000256" key="6">
    <source>
        <dbReference type="ARBA" id="ARBA00022695"/>
    </source>
</evidence>
<dbReference type="GO" id="GO:0008270">
    <property type="term" value="F:zinc ion binding"/>
    <property type="evidence" value="ECO:0007669"/>
    <property type="project" value="UniProtKB-KW"/>
</dbReference>
<dbReference type="InterPro" id="IPR014724">
    <property type="entry name" value="RNA_pol_RPB2_OB-fold"/>
</dbReference>
<keyword evidence="7" id="KW-0479">Metal-binding</keyword>
<dbReference type="GO" id="GO:0032549">
    <property type="term" value="F:ribonucleoside binding"/>
    <property type="evidence" value="ECO:0007669"/>
    <property type="project" value="InterPro"/>
</dbReference>
<dbReference type="InterPro" id="IPR007644">
    <property type="entry name" value="RNA_pol_bsu_protrusion"/>
</dbReference>
<dbReference type="SUPFAM" id="SSF64484">
    <property type="entry name" value="beta and beta-prime subunits of DNA dependent RNA-polymerase"/>
    <property type="match status" value="1"/>
</dbReference>
<dbReference type="PROSITE" id="PS01166">
    <property type="entry name" value="RNA_POL_BETA"/>
    <property type="match status" value="1"/>
</dbReference>
<dbReference type="InterPro" id="IPR007120">
    <property type="entry name" value="DNA-dir_RNAP_su2_dom"/>
</dbReference>
<feature type="domain" description="RNA polymerase Rpb2" evidence="17">
    <location>
        <begin position="1146"/>
        <end position="1238"/>
    </location>
</feature>
<comment type="caution">
    <text evidence="23">The sequence shown here is derived from an EMBL/GenBank/DDBJ whole genome shotgun (WGS) entry which is preliminary data.</text>
</comment>
<dbReference type="InterPro" id="IPR007641">
    <property type="entry name" value="RNA_pol_Rpb2_7"/>
</dbReference>
<evidence type="ECO:0000256" key="10">
    <source>
        <dbReference type="ARBA" id="ARBA00022842"/>
    </source>
</evidence>
<keyword evidence="24" id="KW-1185">Reference proteome</keyword>
<evidence type="ECO:0000256" key="9">
    <source>
        <dbReference type="ARBA" id="ARBA00022833"/>
    </source>
</evidence>
<comment type="catalytic activity">
    <reaction evidence="14">
        <text>RNA(n) + a ribonucleoside 5'-triphosphate = RNA(n+1) + diphosphate</text>
        <dbReference type="Rhea" id="RHEA:21248"/>
        <dbReference type="Rhea" id="RHEA-COMP:14527"/>
        <dbReference type="Rhea" id="RHEA-COMP:17342"/>
        <dbReference type="ChEBI" id="CHEBI:33019"/>
        <dbReference type="ChEBI" id="CHEBI:61557"/>
        <dbReference type="ChEBI" id="CHEBI:140395"/>
        <dbReference type="EC" id="2.7.7.6"/>
    </reaction>
</comment>
<dbReference type="CDD" id="cd00653">
    <property type="entry name" value="RNA_pol_B_RPB2"/>
    <property type="match status" value="1"/>
</dbReference>
<reference evidence="23 24" key="1">
    <citation type="submission" date="2018-02" db="EMBL/GenBank/DDBJ databases">
        <title>Fusarium culmorum secondary metabolites in fungal-bacterial-plant interactions.</title>
        <authorList>
            <person name="Schmidt R."/>
        </authorList>
    </citation>
    <scope>NUCLEOTIDE SEQUENCE [LARGE SCALE GENOMIC DNA]</scope>
    <source>
        <strain evidence="23 24">PV</strain>
    </source>
</reference>
<dbReference type="InterPro" id="IPR007647">
    <property type="entry name" value="RNA_pol_Rpb2_5"/>
</dbReference>
<evidence type="ECO:0000256" key="13">
    <source>
        <dbReference type="RuleBase" id="RU000434"/>
    </source>
</evidence>
<keyword evidence="8" id="KW-0863">Zinc-finger</keyword>
<proteinExistence type="inferred from homology"/>
<dbReference type="Pfam" id="PF04567">
    <property type="entry name" value="RNA_pol_Rpb2_5"/>
    <property type="match status" value="1"/>
</dbReference>
<dbReference type="GO" id="GO:0003677">
    <property type="term" value="F:DNA binding"/>
    <property type="evidence" value="ECO:0007669"/>
    <property type="project" value="InterPro"/>
</dbReference>
<dbReference type="OrthoDB" id="10248617at2759"/>
<evidence type="ECO:0000259" key="17">
    <source>
        <dbReference type="Pfam" id="PF04560"/>
    </source>
</evidence>
<evidence type="ECO:0000259" key="18">
    <source>
        <dbReference type="Pfam" id="PF04561"/>
    </source>
</evidence>
<dbReference type="FunFam" id="3.90.1110.10:FF:000003">
    <property type="entry name" value="DNA-directed RNA polymerase subunit beta"/>
    <property type="match status" value="1"/>
</dbReference>
<accession>A0A2T4H5Z4</accession>
<feature type="domain" description="RNA polymerase beta subunit protrusion" evidence="19">
    <location>
        <begin position="36"/>
        <end position="452"/>
    </location>
</feature>
<dbReference type="GO" id="GO:0005634">
    <property type="term" value="C:nucleus"/>
    <property type="evidence" value="ECO:0007669"/>
    <property type="project" value="UniProtKB-SubCell"/>
</dbReference>
<dbReference type="PANTHER" id="PTHR20856">
    <property type="entry name" value="DNA-DIRECTED RNA POLYMERASE I SUBUNIT 2"/>
    <property type="match status" value="1"/>
</dbReference>
<comment type="subcellular location">
    <subcellularLocation>
        <location evidence="1">Nucleus</location>
    </subcellularLocation>
</comment>
<dbReference type="InterPro" id="IPR007642">
    <property type="entry name" value="RNA_pol_Rpb2_2"/>
</dbReference>
<dbReference type="InterPro" id="IPR007646">
    <property type="entry name" value="RNA_pol_Rpb2_4"/>
</dbReference>
<evidence type="ECO:0000259" key="16">
    <source>
        <dbReference type="Pfam" id="PF00562"/>
    </source>
</evidence>
<keyword evidence="6 14" id="KW-0548">Nucleotidyltransferase</keyword>
<evidence type="ECO:0000256" key="7">
    <source>
        <dbReference type="ARBA" id="ARBA00022723"/>
    </source>
</evidence>
<keyword evidence="15" id="KW-0175">Coiled coil</keyword>
<gene>
    <name evidence="23" type="ORF">FCULG_00011541</name>
</gene>
<name>A0A2T4H5Z4_FUSCU</name>
<dbReference type="Pfam" id="PF04560">
    <property type="entry name" value="RNA_pol_Rpb2_7"/>
    <property type="match status" value="1"/>
</dbReference>
<dbReference type="InterPro" id="IPR037033">
    <property type="entry name" value="DNA-dir_RNAP_su2_hyb_sf"/>
</dbReference>
<feature type="coiled-coil region" evidence="15">
    <location>
        <begin position="713"/>
        <end position="750"/>
    </location>
</feature>
<protein>
    <recommendedName>
        <fullName evidence="14">DNA-directed RNA polymerase subunit beta</fullName>
        <ecNumber evidence="14">2.7.7.6</ecNumber>
    </recommendedName>
</protein>
<dbReference type="AlphaFoldDB" id="A0A2T4H5Z4"/>
<dbReference type="FunFam" id="3.90.1800.10:FF:000002">
    <property type="entry name" value="DNA-directed RNA polymerase subunit beta"/>
    <property type="match status" value="1"/>
</dbReference>
<evidence type="ECO:0000259" key="20">
    <source>
        <dbReference type="Pfam" id="PF04565"/>
    </source>
</evidence>
<keyword evidence="11 14" id="KW-0804">Transcription</keyword>
<dbReference type="InterPro" id="IPR015712">
    <property type="entry name" value="DNA-dir_RNA_pol_su2"/>
</dbReference>
<dbReference type="Gene3D" id="3.90.1070.20">
    <property type="match status" value="1"/>
</dbReference>
<evidence type="ECO:0000256" key="3">
    <source>
        <dbReference type="ARBA" id="ARBA00011730"/>
    </source>
</evidence>
<evidence type="ECO:0000256" key="15">
    <source>
        <dbReference type="SAM" id="Coils"/>
    </source>
</evidence>
<dbReference type="Gene3D" id="3.90.1110.10">
    <property type="entry name" value="RNA polymerase Rpb2, domain 2"/>
    <property type="match status" value="1"/>
</dbReference>
<dbReference type="Pfam" id="PF04565">
    <property type="entry name" value="RNA_pol_Rpb2_3"/>
    <property type="match status" value="1"/>
</dbReference>
<dbReference type="Pfam" id="PF04566">
    <property type="entry name" value="RNA_pol_Rpb2_4"/>
    <property type="match status" value="1"/>
</dbReference>
<keyword evidence="5 14" id="KW-0808">Transferase</keyword>
<feature type="domain" description="RNA polymerase Rpb2" evidence="21">
    <location>
        <begin position="579"/>
        <end position="640"/>
    </location>
</feature>
<dbReference type="FunFam" id="3.90.1070.20:FF:000002">
    <property type="entry name" value="DNA-directed RNA polymerase subunit beta"/>
    <property type="match status" value="1"/>
</dbReference>
<feature type="domain" description="RNA polymerase Rpb2" evidence="20">
    <location>
        <begin position="480"/>
        <end position="544"/>
    </location>
</feature>
<dbReference type="InterPro" id="IPR007645">
    <property type="entry name" value="RNA_pol_Rpb2_3"/>
</dbReference>
<keyword evidence="12" id="KW-0539">Nucleus</keyword>
<evidence type="ECO:0000256" key="5">
    <source>
        <dbReference type="ARBA" id="ARBA00022679"/>
    </source>
</evidence>